<name>R4WTP5_9BURK</name>
<reference evidence="1 2" key="2">
    <citation type="journal article" date="2018" name="Int. J. Syst. Evol. Microbiol.">
        <title>Burkholderia insecticola sp. nov., a gut symbiotic bacterium of the bean bug Riptortus pedestris.</title>
        <authorList>
            <person name="Takeshita K."/>
            <person name="Tamaki H."/>
            <person name="Ohbayashi T."/>
            <person name="Meng X.-Y."/>
            <person name="Sone T."/>
            <person name="Mitani Y."/>
            <person name="Peeters C."/>
            <person name="Kikuchi Y."/>
            <person name="Vandamme P."/>
        </authorList>
    </citation>
    <scope>NUCLEOTIDE SEQUENCE [LARGE SCALE GENOMIC DNA]</scope>
    <source>
        <strain evidence="1">RPE64</strain>
        <plasmid evidence="1 2">p1</plasmid>
    </source>
</reference>
<gene>
    <name evidence="1" type="ORF">BRPE64_DCDS10620</name>
</gene>
<dbReference type="HOGENOM" id="CLU_1881924_0_0_4"/>
<sequence length="144" mass="15914">MSTAHDDLDAWKRQRTVELAFELADSGRYENFGDIAYALQFERGMTTAQALIDDPDMRRLLNERCGDARDRLPPPEPEVVEAIAIAIANAIADASHDHAELPQVELPQAELPQATHFESAPSLLRRAMRFVWRSGAGSLNSAAS</sequence>
<protein>
    <submittedName>
        <fullName evidence="1">Uncharacterized protein</fullName>
    </submittedName>
</protein>
<dbReference type="AlphaFoldDB" id="R4WTP5"/>
<dbReference type="Proteomes" id="UP000013966">
    <property type="component" value="Plasmid p1"/>
</dbReference>
<evidence type="ECO:0000313" key="2">
    <source>
        <dbReference type="Proteomes" id="UP000013966"/>
    </source>
</evidence>
<reference evidence="1 2" key="1">
    <citation type="journal article" date="2013" name="Genome Announc.">
        <title>Complete Genome Sequence of Burkholderia sp. Strain RPE64, Bacterial Symbiont of the Bean Bug Riptortus pedestris.</title>
        <authorList>
            <person name="Shibata T.F."/>
            <person name="Maeda T."/>
            <person name="Nikoh N."/>
            <person name="Yamaguchi K."/>
            <person name="Oshima K."/>
            <person name="Hattori M."/>
            <person name="Nishiyama T."/>
            <person name="Hasebe M."/>
            <person name="Fukatsu T."/>
            <person name="Kikuchi Y."/>
            <person name="Shigenobu S."/>
        </authorList>
    </citation>
    <scope>NUCLEOTIDE SEQUENCE [LARGE SCALE GENOMIC DNA]</scope>
    <source>
        <plasmid evidence="1 2">p1</plasmid>
    </source>
</reference>
<evidence type="ECO:0000313" key="1">
    <source>
        <dbReference type="EMBL" id="BAN27998.1"/>
    </source>
</evidence>
<dbReference type="EMBL" id="AP013061">
    <property type="protein sequence ID" value="BAN27998.1"/>
    <property type="molecule type" value="Genomic_DNA"/>
</dbReference>
<dbReference type="RefSeq" id="WP_016348706.1">
    <property type="nucleotide sequence ID" value="NC_021289.1"/>
</dbReference>
<geneLocation type="plasmid" evidence="1 2">
    <name>p1</name>
</geneLocation>
<organism evidence="1 2">
    <name type="scientific">Caballeronia insecticola</name>
    <dbReference type="NCBI Taxonomy" id="758793"/>
    <lineage>
        <taxon>Bacteria</taxon>
        <taxon>Pseudomonadati</taxon>
        <taxon>Pseudomonadota</taxon>
        <taxon>Betaproteobacteria</taxon>
        <taxon>Burkholderiales</taxon>
        <taxon>Burkholderiaceae</taxon>
        <taxon>Caballeronia</taxon>
    </lineage>
</organism>
<dbReference type="PATRIC" id="fig|758793.3.peg.6204"/>
<dbReference type="KEGG" id="buo:BRPE64_DCDS10620"/>
<keyword evidence="1" id="KW-0614">Plasmid</keyword>
<dbReference type="OrthoDB" id="9007914at2"/>
<proteinExistence type="predicted"/>
<accession>R4WTP5</accession>
<keyword evidence="2" id="KW-1185">Reference proteome</keyword>